<comment type="catalytic activity">
    <reaction evidence="1">
        <text>AMP + H2O = D-ribose 5-phosphate + adenine</text>
        <dbReference type="Rhea" id="RHEA:20129"/>
        <dbReference type="ChEBI" id="CHEBI:15377"/>
        <dbReference type="ChEBI" id="CHEBI:16708"/>
        <dbReference type="ChEBI" id="CHEBI:78346"/>
        <dbReference type="ChEBI" id="CHEBI:456215"/>
        <dbReference type="EC" id="3.2.2.4"/>
    </reaction>
</comment>
<keyword evidence="4" id="KW-0378">Hydrolase</keyword>
<dbReference type="GO" id="GO:0047405">
    <property type="term" value="F:pyrimidine-5'-nucleotide nucleosidase activity"/>
    <property type="evidence" value="ECO:0007669"/>
    <property type="project" value="UniProtKB-EC"/>
</dbReference>
<evidence type="ECO:0000256" key="6">
    <source>
        <dbReference type="ARBA" id="ARBA00050093"/>
    </source>
</evidence>
<comment type="catalytic activity">
    <reaction evidence="6">
        <text>dTMP + H2O = 2-deoxy-D-ribose 5-phosphate + thymine</text>
        <dbReference type="Rhea" id="RHEA:52712"/>
        <dbReference type="ChEBI" id="CHEBI:15377"/>
        <dbReference type="ChEBI" id="CHEBI:17821"/>
        <dbReference type="ChEBI" id="CHEBI:62877"/>
        <dbReference type="ChEBI" id="CHEBI:63528"/>
    </reaction>
</comment>
<comment type="catalytic activity">
    <reaction evidence="7">
        <text>UMP + H2O = D-ribose 5-phosphate + uracil</text>
        <dbReference type="Rhea" id="RHEA:52704"/>
        <dbReference type="ChEBI" id="CHEBI:15377"/>
        <dbReference type="ChEBI" id="CHEBI:17568"/>
        <dbReference type="ChEBI" id="CHEBI:57865"/>
        <dbReference type="ChEBI" id="CHEBI:78346"/>
    </reaction>
</comment>
<dbReference type="RefSeq" id="WP_017025866.1">
    <property type="nucleotide sequence ID" value="NZ_AJYK02000082.1"/>
</dbReference>
<dbReference type="InterPro" id="IPR027820">
    <property type="entry name" value="PpnN_N"/>
</dbReference>
<dbReference type="EMBL" id="AJYK02000082">
    <property type="protein sequence ID" value="OEF23928.1"/>
    <property type="molecule type" value="Genomic_DNA"/>
</dbReference>
<name>A0A1E5E0Z7_9VIBR</name>
<comment type="catalytic activity">
    <reaction evidence="11">
        <text>a pyrimidine ribonucleoside 5'-phosphate + H2O = a pyrimidine nucleobase + D-ribose 5-phosphate</text>
        <dbReference type="Rhea" id="RHEA:13425"/>
        <dbReference type="ChEBI" id="CHEBI:15377"/>
        <dbReference type="ChEBI" id="CHEBI:26432"/>
        <dbReference type="ChEBI" id="CHEBI:78346"/>
        <dbReference type="ChEBI" id="CHEBI:138238"/>
        <dbReference type="EC" id="3.2.2.10"/>
    </reaction>
</comment>
<dbReference type="Pfam" id="PF14793">
    <property type="entry name" value="DUF4478"/>
    <property type="match status" value="1"/>
</dbReference>
<comment type="similarity">
    <text evidence="2">Belongs to the LOG family.</text>
</comment>
<evidence type="ECO:0000256" key="5">
    <source>
        <dbReference type="ARBA" id="ARBA00031983"/>
    </source>
</evidence>
<organism evidence="21 22">
    <name type="scientific">Vibrio rumoiensis 1S-45</name>
    <dbReference type="NCBI Taxonomy" id="1188252"/>
    <lineage>
        <taxon>Bacteria</taxon>
        <taxon>Pseudomonadati</taxon>
        <taxon>Pseudomonadota</taxon>
        <taxon>Gammaproteobacteria</taxon>
        <taxon>Vibrionales</taxon>
        <taxon>Vibrionaceae</taxon>
        <taxon>Vibrio</taxon>
    </lineage>
</organism>
<evidence type="ECO:0000256" key="13">
    <source>
        <dbReference type="ARBA" id="ARBA00073719"/>
    </source>
</evidence>
<dbReference type="InterPro" id="IPR037153">
    <property type="entry name" value="PpnN-like_sf"/>
</dbReference>
<evidence type="ECO:0000259" key="19">
    <source>
        <dbReference type="Pfam" id="PF11892"/>
    </source>
</evidence>
<dbReference type="NCBIfam" id="NF038390">
    <property type="entry name" value="Nsidase_PpnN"/>
    <property type="match status" value="1"/>
</dbReference>
<dbReference type="EC" id="3.2.2.10" evidence="12"/>
<feature type="domain" description="Pyrimidine/purine nucleotide 5'-monophosphate nucleosidase C-terminal" evidence="19">
    <location>
        <begin position="330"/>
        <end position="449"/>
    </location>
</feature>
<dbReference type="InterPro" id="IPR031100">
    <property type="entry name" value="LOG_fam"/>
</dbReference>
<dbReference type="GO" id="GO:0005829">
    <property type="term" value="C:cytosol"/>
    <property type="evidence" value="ECO:0007669"/>
    <property type="project" value="TreeGrafter"/>
</dbReference>
<evidence type="ECO:0000256" key="4">
    <source>
        <dbReference type="ARBA" id="ARBA00022801"/>
    </source>
</evidence>
<accession>A0A1E5E0Z7</accession>
<comment type="catalytic activity">
    <reaction evidence="8">
        <text>GMP + H2O = guanine + D-ribose 5-phosphate</text>
        <dbReference type="Rhea" id="RHEA:52708"/>
        <dbReference type="ChEBI" id="CHEBI:15377"/>
        <dbReference type="ChEBI" id="CHEBI:16235"/>
        <dbReference type="ChEBI" id="CHEBI:58115"/>
        <dbReference type="ChEBI" id="CHEBI:78346"/>
    </reaction>
</comment>
<evidence type="ECO:0000256" key="1">
    <source>
        <dbReference type="ARBA" id="ARBA00000274"/>
    </source>
</evidence>
<evidence type="ECO:0000313" key="22">
    <source>
        <dbReference type="Proteomes" id="UP000094070"/>
    </source>
</evidence>
<dbReference type="InterPro" id="IPR021826">
    <property type="entry name" value="PpnN_C"/>
</dbReference>
<keyword evidence="22" id="KW-1185">Reference proteome</keyword>
<evidence type="ECO:0000256" key="15">
    <source>
        <dbReference type="ARBA" id="ARBA00082430"/>
    </source>
</evidence>
<protein>
    <recommendedName>
        <fullName evidence="13">Pyrimidine/purine nucleotide 5'-monophosphate nucleosidase</fullName>
        <ecNumber evidence="12">3.2.2.10</ecNumber>
        <ecNumber evidence="3">3.2.2.4</ecNumber>
    </recommendedName>
    <alternativeName>
        <fullName evidence="5">AMP nucleosidase</fullName>
    </alternativeName>
    <alternativeName>
        <fullName evidence="16">CMP nucleosidase</fullName>
    </alternativeName>
    <alternativeName>
        <fullName evidence="15">GMP nucleosidase</fullName>
    </alternativeName>
    <alternativeName>
        <fullName evidence="17">IMP nucleosidase</fullName>
    </alternativeName>
    <alternativeName>
        <fullName evidence="18">UMP nucleosidase</fullName>
    </alternativeName>
    <alternativeName>
        <fullName evidence="14">dTMP nucleosidase</fullName>
    </alternativeName>
</protein>
<dbReference type="Gene3D" id="3.40.50.450">
    <property type="match status" value="1"/>
</dbReference>
<evidence type="ECO:0000256" key="11">
    <source>
        <dbReference type="ARBA" id="ARBA00052586"/>
    </source>
</evidence>
<comment type="catalytic activity">
    <reaction evidence="9">
        <text>IMP + H2O = hypoxanthine + D-ribose 5-phosphate</text>
        <dbReference type="Rhea" id="RHEA:20469"/>
        <dbReference type="ChEBI" id="CHEBI:15377"/>
        <dbReference type="ChEBI" id="CHEBI:17368"/>
        <dbReference type="ChEBI" id="CHEBI:58053"/>
        <dbReference type="ChEBI" id="CHEBI:78346"/>
    </reaction>
</comment>
<dbReference type="PANTHER" id="PTHR43393">
    <property type="entry name" value="CYTOKININ RIBOSIDE 5'-MONOPHOSPHATE PHOSPHORIBOHYDROLASE"/>
    <property type="match status" value="1"/>
</dbReference>
<dbReference type="InterPro" id="IPR049788">
    <property type="entry name" value="PpnN"/>
</dbReference>
<dbReference type="SUPFAM" id="SSF102405">
    <property type="entry name" value="MCP/YpsA-like"/>
    <property type="match status" value="1"/>
</dbReference>
<evidence type="ECO:0000256" key="14">
    <source>
        <dbReference type="ARBA" id="ARBA00078101"/>
    </source>
</evidence>
<reference evidence="21 22" key="1">
    <citation type="journal article" date="2012" name="Science">
        <title>Ecological populations of bacteria act as socially cohesive units of antibiotic production and resistance.</title>
        <authorList>
            <person name="Cordero O.X."/>
            <person name="Wildschutte H."/>
            <person name="Kirkup B."/>
            <person name="Proehl S."/>
            <person name="Ngo L."/>
            <person name="Hussain F."/>
            <person name="Le Roux F."/>
            <person name="Mincer T."/>
            <person name="Polz M.F."/>
        </authorList>
    </citation>
    <scope>NUCLEOTIDE SEQUENCE [LARGE SCALE GENOMIC DNA]</scope>
    <source>
        <strain evidence="21 22">1S-45</strain>
    </source>
</reference>
<evidence type="ECO:0000259" key="20">
    <source>
        <dbReference type="Pfam" id="PF14793"/>
    </source>
</evidence>
<evidence type="ECO:0000256" key="9">
    <source>
        <dbReference type="ARBA" id="ARBA00052113"/>
    </source>
</evidence>
<evidence type="ECO:0000256" key="3">
    <source>
        <dbReference type="ARBA" id="ARBA00011985"/>
    </source>
</evidence>
<evidence type="ECO:0000256" key="16">
    <source>
        <dbReference type="ARBA" id="ARBA00082596"/>
    </source>
</evidence>
<dbReference type="AlphaFoldDB" id="A0A1E5E0Z7"/>
<evidence type="ECO:0000313" key="21">
    <source>
        <dbReference type="EMBL" id="OEF23928.1"/>
    </source>
</evidence>
<proteinExistence type="inferred from homology"/>
<evidence type="ECO:0000256" key="10">
    <source>
        <dbReference type="ARBA" id="ARBA00052189"/>
    </source>
</evidence>
<evidence type="ECO:0000256" key="8">
    <source>
        <dbReference type="ARBA" id="ARBA00051083"/>
    </source>
</evidence>
<dbReference type="Proteomes" id="UP000094070">
    <property type="component" value="Unassembled WGS sequence"/>
</dbReference>
<dbReference type="STRING" id="1188252.A1QC_01905"/>
<feature type="domain" description="Pyrimidine/purine nucleotide 5'-monophosphate nucleosidase N-terminal" evidence="20">
    <location>
        <begin position="3"/>
        <end position="109"/>
    </location>
</feature>
<evidence type="ECO:0000256" key="17">
    <source>
        <dbReference type="ARBA" id="ARBA00083539"/>
    </source>
</evidence>
<dbReference type="FunFam" id="3.40.50.450:FF:000007">
    <property type="entry name" value="LOG family protein ygdH"/>
    <property type="match status" value="1"/>
</dbReference>
<evidence type="ECO:0000256" key="7">
    <source>
        <dbReference type="ARBA" id="ARBA00050647"/>
    </source>
</evidence>
<gene>
    <name evidence="21" type="ORF">A1QC_01905</name>
</gene>
<evidence type="ECO:0000256" key="18">
    <source>
        <dbReference type="ARBA" id="ARBA00083890"/>
    </source>
</evidence>
<comment type="catalytic activity">
    <reaction evidence="10">
        <text>CMP + H2O = cytosine + D-ribose 5-phosphate</text>
        <dbReference type="Rhea" id="RHEA:30075"/>
        <dbReference type="ChEBI" id="CHEBI:15377"/>
        <dbReference type="ChEBI" id="CHEBI:16040"/>
        <dbReference type="ChEBI" id="CHEBI:60377"/>
        <dbReference type="ChEBI" id="CHEBI:78346"/>
        <dbReference type="EC" id="3.2.2.10"/>
    </reaction>
</comment>
<comment type="caution">
    <text evidence="21">The sequence shown here is derived from an EMBL/GenBank/DDBJ whole genome shotgun (WGS) entry which is preliminary data.</text>
</comment>
<dbReference type="eggNOG" id="COG1611">
    <property type="taxonomic scope" value="Bacteria"/>
</dbReference>
<dbReference type="Gene3D" id="3.30.1850.10">
    <property type="entry name" value="MoCo carrier protein-like"/>
    <property type="match status" value="1"/>
</dbReference>
<dbReference type="EC" id="3.2.2.4" evidence="3"/>
<evidence type="ECO:0000256" key="12">
    <source>
        <dbReference type="ARBA" id="ARBA00066754"/>
    </source>
</evidence>
<dbReference type="InterPro" id="IPR052341">
    <property type="entry name" value="LOG_family_nucleotidases"/>
</dbReference>
<dbReference type="FunFam" id="3.30.1850.10:FF:000001">
    <property type="entry name" value="LOG family protein YgdH"/>
    <property type="match status" value="1"/>
</dbReference>
<dbReference type="PANTHER" id="PTHR43393:SF1">
    <property type="entry name" value="PYRIMIDINE_PURINE NUCLEOTIDE 5'-MONOPHOSPHATE NUCLEOSIDASE"/>
    <property type="match status" value="1"/>
</dbReference>
<dbReference type="Pfam" id="PF11892">
    <property type="entry name" value="PpnN_C"/>
    <property type="match status" value="1"/>
</dbReference>
<dbReference type="Pfam" id="PF03641">
    <property type="entry name" value="Lysine_decarbox"/>
    <property type="match status" value="1"/>
</dbReference>
<sequence>MITQISPMGSLDLLSQLEVSKLKKAASSDLYQLYRSCSLAVLNSGSHTDNSEELLRKYESFEIEVMRRERGMKLELIDPPDHAFVDGTIIKGIQSHLFSVLRDIVFLHVQLAESQRLHLTDPAQITNLVFGILRNAKALHPGIDPNLVVCWGGHSINAIEYQYTREVGNELGLREMNICTGCGPGAMEGPMKGAAVGHAKQRYPYQRYIGLTEPSIIAAEPPNPIVNELIIMPDIEKRLEGFVRMGHGIIIFPGGPGTAEELLYILGILMHPNNADQPLPLVLTGPKESEAYFRSIDQFIHDTLGPEAQKHYEIVIGDPAKAARIMKDAMPKVKEHRKTHEDAYSFNWSLYIAPDFQAPFEPTHESMAALDLHLDQPAEKLAANLRKAFSGIVAGNVKSEGIREIKKHGPFVIDGDRDLMDKMDTLLGDFVEQQRMKLPGSEYIPCYRIAR</sequence>
<evidence type="ECO:0000256" key="2">
    <source>
        <dbReference type="ARBA" id="ARBA00006763"/>
    </source>
</evidence>
<dbReference type="OrthoDB" id="9801098at2"/>
<dbReference type="GO" id="GO:0008714">
    <property type="term" value="F:AMP nucleosidase activity"/>
    <property type="evidence" value="ECO:0007669"/>
    <property type="project" value="UniProtKB-EC"/>
</dbReference>